<feature type="region of interest" description="Disordered" evidence="5">
    <location>
        <begin position="34"/>
        <end position="58"/>
    </location>
</feature>
<evidence type="ECO:0000256" key="1">
    <source>
        <dbReference type="ARBA" id="ARBA00004323"/>
    </source>
</evidence>
<accession>A0AAD3HLT1</accession>
<name>A0AAD3HLT1_9CHLO</name>
<dbReference type="Proteomes" id="UP001054857">
    <property type="component" value="Unassembled WGS sequence"/>
</dbReference>
<evidence type="ECO:0000259" key="7">
    <source>
        <dbReference type="PROSITE" id="PS50026"/>
    </source>
</evidence>
<dbReference type="Pfam" id="PF03016">
    <property type="entry name" value="Exostosin_GT47"/>
    <property type="match status" value="1"/>
</dbReference>
<keyword evidence="9" id="KW-1185">Reference proteome</keyword>
<dbReference type="InterPro" id="IPR004263">
    <property type="entry name" value="Exostosin"/>
</dbReference>
<dbReference type="InterPro" id="IPR040911">
    <property type="entry name" value="Exostosin_GT47"/>
</dbReference>
<dbReference type="InterPro" id="IPR000742">
    <property type="entry name" value="EGF"/>
</dbReference>
<protein>
    <recommendedName>
        <fullName evidence="7">EGF-like domain-containing protein</fullName>
    </recommendedName>
</protein>
<dbReference type="PROSITE" id="PS00022">
    <property type="entry name" value="EGF_1"/>
    <property type="match status" value="2"/>
</dbReference>
<dbReference type="Pfam" id="PF23106">
    <property type="entry name" value="EGF_Teneurin"/>
    <property type="match status" value="1"/>
</dbReference>
<reference evidence="8 9" key="1">
    <citation type="journal article" date="2021" name="Sci. Rep.">
        <title>Genome sequencing of the multicellular alga Astrephomene provides insights into convergent evolution of germ-soma differentiation.</title>
        <authorList>
            <person name="Yamashita S."/>
            <person name="Yamamoto K."/>
            <person name="Matsuzaki R."/>
            <person name="Suzuki S."/>
            <person name="Yamaguchi H."/>
            <person name="Hirooka S."/>
            <person name="Minakuchi Y."/>
            <person name="Miyagishima S."/>
            <person name="Kawachi M."/>
            <person name="Toyoda A."/>
            <person name="Nozaki H."/>
        </authorList>
    </citation>
    <scope>NUCLEOTIDE SEQUENCE [LARGE SCALE GENOMIC DNA]</scope>
    <source>
        <strain evidence="8 9">NIES-4017</strain>
    </source>
</reference>
<organism evidence="8 9">
    <name type="scientific">Astrephomene gubernaculifera</name>
    <dbReference type="NCBI Taxonomy" id="47775"/>
    <lineage>
        <taxon>Eukaryota</taxon>
        <taxon>Viridiplantae</taxon>
        <taxon>Chlorophyta</taxon>
        <taxon>core chlorophytes</taxon>
        <taxon>Chlorophyceae</taxon>
        <taxon>CS clade</taxon>
        <taxon>Chlamydomonadales</taxon>
        <taxon>Astrephomenaceae</taxon>
        <taxon>Astrephomene</taxon>
    </lineage>
</organism>
<evidence type="ECO:0000256" key="2">
    <source>
        <dbReference type="ARBA" id="ARBA00010271"/>
    </source>
</evidence>
<dbReference type="AlphaFoldDB" id="A0AAD3HLT1"/>
<keyword evidence="4" id="KW-0245">EGF-like domain</keyword>
<dbReference type="PROSITE" id="PS50026">
    <property type="entry name" value="EGF_3"/>
    <property type="match status" value="1"/>
</dbReference>
<dbReference type="SUPFAM" id="SSF57196">
    <property type="entry name" value="EGF/Laminin"/>
    <property type="match status" value="1"/>
</dbReference>
<dbReference type="PROSITE" id="PS01186">
    <property type="entry name" value="EGF_2"/>
    <property type="match status" value="2"/>
</dbReference>
<dbReference type="PANTHER" id="PTHR11062:SF268">
    <property type="entry name" value="FAMILY PROTEIN, PUTATIVE, EXPRESSED-RELATED"/>
    <property type="match status" value="1"/>
</dbReference>
<feature type="signal peptide" evidence="6">
    <location>
        <begin position="1"/>
        <end position="27"/>
    </location>
</feature>
<dbReference type="PANTHER" id="PTHR11062">
    <property type="entry name" value="EXOSTOSIN HEPARAN SULFATE GLYCOSYLTRANSFERASE -RELATED"/>
    <property type="match status" value="1"/>
</dbReference>
<comment type="subcellular location">
    <subcellularLocation>
        <location evidence="1">Golgi apparatus membrane</location>
        <topology evidence="1">Single-pass type II membrane protein</topology>
    </subcellularLocation>
</comment>
<dbReference type="Gene3D" id="2.10.25.10">
    <property type="entry name" value="Laminin"/>
    <property type="match status" value="1"/>
</dbReference>
<gene>
    <name evidence="8" type="ORF">Agub_g6421</name>
</gene>
<keyword evidence="3" id="KW-0333">Golgi apparatus</keyword>
<keyword evidence="4" id="KW-1015">Disulfide bond</keyword>
<keyword evidence="6" id="KW-0732">Signal</keyword>
<comment type="caution">
    <text evidence="4">Lacks conserved residue(s) required for the propagation of feature annotation.</text>
</comment>
<sequence length="855" mass="95374">MSRALTMLQQLLIILTTLLVLTLKSDAGWSGSLLSSPRRLTSQRRDPGPGKRAGAPLNGTADAIQSAFDHDVLHRSHKALGTRSSRGRAEGHAPACDRSGGKCALCALTRGSWCEEYYRQERVAWKKPPRGNKDCPSTRWGPCNGVGNCHYDIGVCQCPAGWRGAACDEPDKRPCTNNHKSPEQPLDLIMSHIGPDGLDLDLSAGGWAASRCGGFCDDDRGSCWCPPNTTYGRKPPPPGSPPWVRYSQRGRVILEACKPGKVPNKEGKIVTNDWGQKGLSLDDLIGPKGWCNAKSPNEVAGPAHGPCMGGRGCQEEGLVGLMCEVAVEETCLNQCSGHGECDAGYCRCHQGWYGEDCARKKAGEPLEPGLMEARPWLKPVVMPVLAAAEEPPAAAAGSGPAGATGSGAEQQQQPGRLRPLIYIYDMPPEFTSRMLQYKLVNDHCGYRSWREGNRTEVYGDNYSLEVYLHEMLAISQHRTFDPEEADFFYVPVYYGCFMWPINGWADMPFWGAPTSWHRYSNAAHMWLAAKNWIQSHFPYWDRRGGRDHIWMTNHDEGACYMPTEIYNASIMLTHWGRLDPDHKSNTAYHPDNYSNGIKWPGVLGGQDVKILYEGHPCYNPKKDLVVPGFKPPNHFSSSPLLGSAPYERDILLYLRGDVGKYRQPNYSRGIRQKLYKLATDLDWATKHRIFIAEKYELQGSYGEHLARSIFCVVVPGDGFSMRFEDAVLHGCLPLILMDHTHAVFESVVDIDAFSLRINEEAVDEHLPLLLKAISPEQIERMQRRLALVWHRFAYAHGPLVHSSLRQTMQHNLEQKFEVPASHPYQPVQNFPVHTDAMATILQWLHGRIAETRGSA</sequence>
<dbReference type="GO" id="GO:0016757">
    <property type="term" value="F:glycosyltransferase activity"/>
    <property type="evidence" value="ECO:0007669"/>
    <property type="project" value="InterPro"/>
</dbReference>
<comment type="caution">
    <text evidence="8">The sequence shown here is derived from an EMBL/GenBank/DDBJ whole genome shotgun (WGS) entry which is preliminary data.</text>
</comment>
<evidence type="ECO:0000256" key="5">
    <source>
        <dbReference type="SAM" id="MobiDB-lite"/>
    </source>
</evidence>
<feature type="domain" description="EGF-like" evidence="7">
    <location>
        <begin position="131"/>
        <end position="168"/>
    </location>
</feature>
<proteinExistence type="inferred from homology"/>
<evidence type="ECO:0000256" key="6">
    <source>
        <dbReference type="SAM" id="SignalP"/>
    </source>
</evidence>
<evidence type="ECO:0000256" key="4">
    <source>
        <dbReference type="PROSITE-ProRule" id="PRU00076"/>
    </source>
</evidence>
<dbReference type="GO" id="GO:0000139">
    <property type="term" value="C:Golgi membrane"/>
    <property type="evidence" value="ECO:0007669"/>
    <property type="project" value="UniProtKB-SubCell"/>
</dbReference>
<evidence type="ECO:0000313" key="9">
    <source>
        <dbReference type="Proteomes" id="UP001054857"/>
    </source>
</evidence>
<evidence type="ECO:0000313" key="8">
    <source>
        <dbReference type="EMBL" id="GFR45050.1"/>
    </source>
</evidence>
<evidence type="ECO:0000256" key="3">
    <source>
        <dbReference type="ARBA" id="ARBA00023034"/>
    </source>
</evidence>
<feature type="disulfide bond" evidence="4">
    <location>
        <begin position="158"/>
        <end position="167"/>
    </location>
</feature>
<feature type="region of interest" description="Disordered" evidence="5">
    <location>
        <begin position="391"/>
        <end position="413"/>
    </location>
</feature>
<feature type="chain" id="PRO_5042070445" description="EGF-like domain-containing protein" evidence="6">
    <location>
        <begin position="28"/>
        <end position="855"/>
    </location>
</feature>
<dbReference type="EMBL" id="BMAR01000009">
    <property type="protein sequence ID" value="GFR45050.1"/>
    <property type="molecule type" value="Genomic_DNA"/>
</dbReference>
<comment type="similarity">
    <text evidence="2">Belongs to the glycosyltransferase 47 family.</text>
</comment>